<gene>
    <name evidence="1" type="ORF">P7K49_023874</name>
</gene>
<dbReference type="EMBL" id="JASSZA010000011">
    <property type="protein sequence ID" value="KAK2098423.1"/>
    <property type="molecule type" value="Genomic_DNA"/>
</dbReference>
<name>A0ABQ9UPK2_SAGOE</name>
<proteinExistence type="predicted"/>
<comment type="caution">
    <text evidence="1">The sequence shown here is derived from an EMBL/GenBank/DDBJ whole genome shotgun (WGS) entry which is preliminary data.</text>
</comment>
<feature type="non-terminal residue" evidence="1">
    <location>
        <position position="85"/>
    </location>
</feature>
<protein>
    <submittedName>
        <fullName evidence="1">Uncharacterized protein</fullName>
    </submittedName>
</protein>
<evidence type="ECO:0000313" key="2">
    <source>
        <dbReference type="Proteomes" id="UP001266305"/>
    </source>
</evidence>
<reference evidence="1 2" key="1">
    <citation type="submission" date="2023-05" db="EMBL/GenBank/DDBJ databases">
        <title>B98-5 Cell Line De Novo Hybrid Assembly: An Optical Mapping Approach.</title>
        <authorList>
            <person name="Kananen K."/>
            <person name="Auerbach J.A."/>
            <person name="Kautto E."/>
            <person name="Blachly J.S."/>
        </authorList>
    </citation>
    <scope>NUCLEOTIDE SEQUENCE [LARGE SCALE GENOMIC DNA]</scope>
    <source>
        <strain evidence="1">B95-8</strain>
        <tissue evidence="1">Cell line</tissue>
    </source>
</reference>
<evidence type="ECO:0000313" key="1">
    <source>
        <dbReference type="EMBL" id="KAK2098423.1"/>
    </source>
</evidence>
<sequence length="85" mass="9766">MMKWPRAYCQPFLDPAIANHSKNASLMGSKLSDKEHEDIFSRGGGGELPIPIWTFPRAFSRPFLSLQVLDLNRKDLLPFLKQCYK</sequence>
<accession>A0ABQ9UPK2</accession>
<keyword evidence="2" id="KW-1185">Reference proteome</keyword>
<organism evidence="1 2">
    <name type="scientific">Saguinus oedipus</name>
    <name type="common">Cotton-top tamarin</name>
    <name type="synonym">Oedipomidas oedipus</name>
    <dbReference type="NCBI Taxonomy" id="9490"/>
    <lineage>
        <taxon>Eukaryota</taxon>
        <taxon>Metazoa</taxon>
        <taxon>Chordata</taxon>
        <taxon>Craniata</taxon>
        <taxon>Vertebrata</taxon>
        <taxon>Euteleostomi</taxon>
        <taxon>Mammalia</taxon>
        <taxon>Eutheria</taxon>
        <taxon>Euarchontoglires</taxon>
        <taxon>Primates</taxon>
        <taxon>Haplorrhini</taxon>
        <taxon>Platyrrhini</taxon>
        <taxon>Cebidae</taxon>
        <taxon>Callitrichinae</taxon>
        <taxon>Saguinus</taxon>
    </lineage>
</organism>
<dbReference type="Proteomes" id="UP001266305">
    <property type="component" value="Unassembled WGS sequence"/>
</dbReference>